<dbReference type="Pfam" id="PF02540">
    <property type="entry name" value="NAD_synthase"/>
    <property type="match status" value="1"/>
</dbReference>
<evidence type="ECO:0000256" key="7">
    <source>
        <dbReference type="ARBA" id="ARBA00023027"/>
    </source>
</evidence>
<keyword evidence="5 8" id="KW-0067">ATP-binding</keyword>
<feature type="domain" description="NAD/GMP synthase" evidence="11">
    <location>
        <begin position="17"/>
        <end position="252"/>
    </location>
</feature>
<dbReference type="KEGG" id="abat:CFX1CAM_2211"/>
<comment type="function">
    <text evidence="8">Catalyzes the ATP-dependent amidation of deamido-NAD to form NAD. Uses ammonia as a nitrogen source.</text>
</comment>
<dbReference type="InterPro" id="IPR014729">
    <property type="entry name" value="Rossmann-like_a/b/a_fold"/>
</dbReference>
<dbReference type="NCBIfam" id="NF010587">
    <property type="entry name" value="PRK13980.1"/>
    <property type="match status" value="1"/>
</dbReference>
<keyword evidence="6 8" id="KW-0460">Magnesium</keyword>
<comment type="caution">
    <text evidence="8">Lacks conserved residue(s) required for the propagation of feature annotation.</text>
</comment>
<dbReference type="GO" id="GO:0004359">
    <property type="term" value="F:glutaminase activity"/>
    <property type="evidence" value="ECO:0007669"/>
    <property type="project" value="InterPro"/>
</dbReference>
<comment type="similarity">
    <text evidence="1 8 9">Belongs to the NAD synthetase family.</text>
</comment>
<dbReference type="NCBIfam" id="TIGR00552">
    <property type="entry name" value="nadE"/>
    <property type="match status" value="1"/>
</dbReference>
<dbReference type="OrthoDB" id="9803818at2"/>
<proteinExistence type="inferred from homology"/>
<feature type="binding site" evidence="8">
    <location>
        <position position="166"/>
    </location>
    <ligand>
        <name>ATP</name>
        <dbReference type="ChEBI" id="CHEBI:30616"/>
    </ligand>
</feature>
<dbReference type="Gene3D" id="3.40.50.620">
    <property type="entry name" value="HUPs"/>
    <property type="match status" value="1"/>
</dbReference>
<evidence type="ECO:0000313" key="12">
    <source>
        <dbReference type="EMBL" id="SMX55276.1"/>
    </source>
</evidence>
<evidence type="ECO:0000256" key="6">
    <source>
        <dbReference type="ARBA" id="ARBA00022842"/>
    </source>
</evidence>
<comment type="pathway">
    <text evidence="8">Cofactor biosynthesis; NAD(+) biosynthesis; NAD(+) from deamido-NAD(+) (ammonia route): step 1/1.</text>
</comment>
<name>A0A1Y6K6T1_9CHLR</name>
<dbReference type="GO" id="GO:0005737">
    <property type="term" value="C:cytoplasm"/>
    <property type="evidence" value="ECO:0007669"/>
    <property type="project" value="InterPro"/>
</dbReference>
<evidence type="ECO:0000313" key="13">
    <source>
        <dbReference type="Proteomes" id="UP000195514"/>
    </source>
</evidence>
<dbReference type="InterPro" id="IPR022926">
    <property type="entry name" value="NH(3)-dep_NAD(+)_synth"/>
</dbReference>
<feature type="binding site" evidence="8">
    <location>
        <position position="188"/>
    </location>
    <ligand>
        <name>ATP</name>
        <dbReference type="ChEBI" id="CHEBI:30616"/>
    </ligand>
</feature>
<dbReference type="PANTHER" id="PTHR23090:SF9">
    <property type="entry name" value="GLUTAMINE-DEPENDENT NAD(+) SYNTHETASE"/>
    <property type="match status" value="1"/>
</dbReference>
<evidence type="ECO:0000256" key="4">
    <source>
        <dbReference type="ARBA" id="ARBA00022741"/>
    </source>
</evidence>
<evidence type="ECO:0000256" key="2">
    <source>
        <dbReference type="ARBA" id="ARBA00022598"/>
    </source>
</evidence>
<dbReference type="FunFam" id="3.40.50.620:FF:000106">
    <property type="entry name" value="Glutamine-dependent NAD(+) synthetase"/>
    <property type="match status" value="1"/>
</dbReference>
<dbReference type="CDD" id="cd00553">
    <property type="entry name" value="NAD_synthase"/>
    <property type="match status" value="1"/>
</dbReference>
<dbReference type="SUPFAM" id="SSF52402">
    <property type="entry name" value="Adenine nucleotide alpha hydrolases-like"/>
    <property type="match status" value="1"/>
</dbReference>
<evidence type="ECO:0000256" key="3">
    <source>
        <dbReference type="ARBA" id="ARBA00022723"/>
    </source>
</evidence>
<keyword evidence="13" id="KW-1185">Reference proteome</keyword>
<evidence type="ECO:0000259" key="11">
    <source>
        <dbReference type="Pfam" id="PF02540"/>
    </source>
</evidence>
<dbReference type="GO" id="GO:0008795">
    <property type="term" value="F:NAD+ synthase activity"/>
    <property type="evidence" value="ECO:0007669"/>
    <property type="project" value="UniProtKB-UniRule"/>
</dbReference>
<dbReference type="GO" id="GO:0003952">
    <property type="term" value="F:NAD+ synthase (glutamine-hydrolyzing) activity"/>
    <property type="evidence" value="ECO:0007669"/>
    <property type="project" value="InterPro"/>
</dbReference>
<evidence type="ECO:0000256" key="5">
    <source>
        <dbReference type="ARBA" id="ARBA00022840"/>
    </source>
</evidence>
<dbReference type="AlphaFoldDB" id="A0A1Y6K6T1"/>
<keyword evidence="2 8" id="KW-0436">Ligase</keyword>
<gene>
    <name evidence="8 12" type="primary">nadE</name>
    <name evidence="12" type="ORF">CFX1CAM_2211</name>
</gene>
<dbReference type="Proteomes" id="UP000195514">
    <property type="component" value="Chromosome I"/>
</dbReference>
<keyword evidence="3 8" id="KW-0479">Metal-binding</keyword>
<feature type="binding site" evidence="8">
    <location>
        <position position="142"/>
    </location>
    <ligand>
        <name>Mg(2+)</name>
        <dbReference type="ChEBI" id="CHEBI:18420"/>
    </ligand>
</feature>
<comment type="catalytic activity">
    <reaction evidence="8 10">
        <text>deamido-NAD(+) + NH4(+) + ATP = AMP + diphosphate + NAD(+) + H(+)</text>
        <dbReference type="Rhea" id="RHEA:21188"/>
        <dbReference type="ChEBI" id="CHEBI:15378"/>
        <dbReference type="ChEBI" id="CHEBI:28938"/>
        <dbReference type="ChEBI" id="CHEBI:30616"/>
        <dbReference type="ChEBI" id="CHEBI:33019"/>
        <dbReference type="ChEBI" id="CHEBI:57540"/>
        <dbReference type="ChEBI" id="CHEBI:58437"/>
        <dbReference type="ChEBI" id="CHEBI:456215"/>
        <dbReference type="EC" id="6.3.1.5"/>
    </reaction>
</comment>
<reference evidence="13" key="1">
    <citation type="submission" date="2017-05" db="EMBL/GenBank/DDBJ databases">
        <authorList>
            <person name="Kirkegaard R."/>
            <person name="Mcilroy J S."/>
        </authorList>
    </citation>
    <scope>NUCLEOTIDE SEQUENCE [LARGE SCALE GENOMIC DNA]</scope>
</reference>
<dbReference type="InterPro" id="IPR022310">
    <property type="entry name" value="NAD/GMP_synthase"/>
</dbReference>
<dbReference type="GO" id="GO:0046872">
    <property type="term" value="F:metal ion binding"/>
    <property type="evidence" value="ECO:0007669"/>
    <property type="project" value="UniProtKB-KW"/>
</dbReference>
<feature type="binding site" evidence="8">
    <location>
        <begin position="35"/>
        <end position="42"/>
    </location>
    <ligand>
        <name>ATP</name>
        <dbReference type="ChEBI" id="CHEBI:30616"/>
    </ligand>
</feature>
<dbReference type="GO" id="GO:0005524">
    <property type="term" value="F:ATP binding"/>
    <property type="evidence" value="ECO:0007669"/>
    <property type="project" value="UniProtKB-UniRule"/>
</dbReference>
<evidence type="ECO:0000256" key="10">
    <source>
        <dbReference type="RuleBase" id="RU003812"/>
    </source>
</evidence>
<dbReference type="EC" id="6.3.1.5" evidence="8 10"/>
<evidence type="ECO:0000256" key="1">
    <source>
        <dbReference type="ARBA" id="ARBA00005859"/>
    </source>
</evidence>
<evidence type="ECO:0000256" key="8">
    <source>
        <dbReference type="HAMAP-Rule" id="MF_00193"/>
    </source>
</evidence>
<comment type="subunit">
    <text evidence="8">Homodimer.</text>
</comment>
<keyword evidence="7 8" id="KW-0520">NAD</keyword>
<feature type="binding site" description="in other chain" evidence="8">
    <location>
        <position position="117"/>
    </location>
    <ligand>
        <name>deamido-NAD(+)</name>
        <dbReference type="ChEBI" id="CHEBI:58437"/>
        <note>ligand shared between two neighboring subunits</note>
    </ligand>
</feature>
<protein>
    <recommendedName>
        <fullName evidence="8 10">NH(3)-dependent NAD(+) synthetase</fullName>
        <ecNumber evidence="8 10">6.3.1.5</ecNumber>
    </recommendedName>
</protein>
<keyword evidence="4 8" id="KW-0547">Nucleotide-binding</keyword>
<dbReference type="EMBL" id="LT859958">
    <property type="protein sequence ID" value="SMX55276.1"/>
    <property type="molecule type" value="Genomic_DNA"/>
</dbReference>
<dbReference type="GO" id="GO:0009435">
    <property type="term" value="P:NAD+ biosynthetic process"/>
    <property type="evidence" value="ECO:0007669"/>
    <property type="project" value="UniProtKB-UniRule"/>
</dbReference>
<feature type="binding site" evidence="8">
    <location>
        <position position="41"/>
    </location>
    <ligand>
        <name>Mg(2+)</name>
        <dbReference type="ChEBI" id="CHEBI:18420"/>
    </ligand>
</feature>
<sequence length="275" mass="30611">MKFDLTIEAEQTEKILIGFIRTELNRAGFQRALLGVSGGLDSAVSLYLCARALGPENVLAVRLPYKTSPLHTLVDAQTMIAALGVQSLTVEITPMVDPLIAKFPDMSRLRAGNLMARMRMIVLFDQSVVFNGLVVGASNKTELLLGYTTVHGDSGVALQPLGDLFKTQVRQLARHLGVPLTVINKVPSADLWEGQTDENELGFTYDEVDRLLYLLVERGYHPEACIEAGFKREFVERVVRRVRQNHFKRVMPPIGWLSAGKAGYDLSSLWKWGRN</sequence>
<accession>A0A1Y6K6T1</accession>
<evidence type="ECO:0000256" key="9">
    <source>
        <dbReference type="RuleBase" id="RU003811"/>
    </source>
</evidence>
<dbReference type="RefSeq" id="WP_087863087.1">
    <property type="nucleotide sequence ID" value="NZ_LT859958.1"/>
</dbReference>
<dbReference type="UniPathway" id="UPA00253">
    <property type="reaction ID" value="UER00333"/>
</dbReference>
<dbReference type="HAMAP" id="MF_00193">
    <property type="entry name" value="NadE_ammonia_dep"/>
    <property type="match status" value="1"/>
</dbReference>
<dbReference type="InterPro" id="IPR003694">
    <property type="entry name" value="NAD_synthase"/>
</dbReference>
<organism evidence="12 13">
    <name type="scientific">Candidatus Brevifilum fermentans</name>
    <dbReference type="NCBI Taxonomy" id="1986204"/>
    <lineage>
        <taxon>Bacteria</taxon>
        <taxon>Bacillati</taxon>
        <taxon>Chloroflexota</taxon>
        <taxon>Anaerolineae</taxon>
        <taxon>Anaerolineales</taxon>
        <taxon>Anaerolineaceae</taxon>
        <taxon>Candidatus Brevifilum</taxon>
    </lineage>
</organism>
<dbReference type="PANTHER" id="PTHR23090">
    <property type="entry name" value="NH 3 /GLUTAMINE-DEPENDENT NAD + SYNTHETASE"/>
    <property type="match status" value="1"/>
</dbReference>